<dbReference type="EMBL" id="BQKI01000004">
    <property type="protein sequence ID" value="GJM91802.1"/>
    <property type="molecule type" value="Genomic_DNA"/>
</dbReference>
<evidence type="ECO:0000313" key="4">
    <source>
        <dbReference type="Proteomes" id="UP001054889"/>
    </source>
</evidence>
<dbReference type="PANTHER" id="PTHR31373:SF17">
    <property type="entry name" value="OS06G0652100 PROTEIN"/>
    <property type="match status" value="1"/>
</dbReference>
<comment type="caution">
    <text evidence="3">The sequence shown here is derived from an EMBL/GenBank/DDBJ whole genome shotgun (WGS) entry which is preliminary data.</text>
</comment>
<dbReference type="Pfam" id="PF11443">
    <property type="entry name" value="DUF2828"/>
    <property type="match status" value="1"/>
</dbReference>
<reference evidence="3" key="1">
    <citation type="journal article" date="2018" name="DNA Res.">
        <title>Multiple hybrid de novo genome assembly of finger millet, an orphan allotetraploid crop.</title>
        <authorList>
            <person name="Hatakeyama M."/>
            <person name="Aluri S."/>
            <person name="Balachadran M.T."/>
            <person name="Sivarajan S.R."/>
            <person name="Patrignani A."/>
            <person name="Gruter S."/>
            <person name="Poveda L."/>
            <person name="Shimizu-Inatsugi R."/>
            <person name="Baeten J."/>
            <person name="Francoijs K.J."/>
            <person name="Nataraja K.N."/>
            <person name="Reddy Y.A.N."/>
            <person name="Phadnis S."/>
            <person name="Ravikumar R.L."/>
            <person name="Schlapbach R."/>
            <person name="Sreeman S.M."/>
            <person name="Shimizu K.K."/>
        </authorList>
    </citation>
    <scope>NUCLEOTIDE SEQUENCE</scope>
</reference>
<gene>
    <name evidence="3" type="primary">ga08214</name>
    <name evidence="3" type="ORF">PR202_ga08214</name>
</gene>
<dbReference type="InterPro" id="IPR011205">
    <property type="entry name" value="UCP015417_vWA"/>
</dbReference>
<name>A0AAV5C0Q8_ELECO</name>
<protein>
    <recommendedName>
        <fullName evidence="2">DUF2828 domain-containing protein</fullName>
    </recommendedName>
</protein>
<keyword evidence="4" id="KW-1185">Reference proteome</keyword>
<organism evidence="3 4">
    <name type="scientific">Eleusine coracana subsp. coracana</name>
    <dbReference type="NCBI Taxonomy" id="191504"/>
    <lineage>
        <taxon>Eukaryota</taxon>
        <taxon>Viridiplantae</taxon>
        <taxon>Streptophyta</taxon>
        <taxon>Embryophyta</taxon>
        <taxon>Tracheophyta</taxon>
        <taxon>Spermatophyta</taxon>
        <taxon>Magnoliopsida</taxon>
        <taxon>Liliopsida</taxon>
        <taxon>Poales</taxon>
        <taxon>Poaceae</taxon>
        <taxon>PACMAD clade</taxon>
        <taxon>Chloridoideae</taxon>
        <taxon>Cynodonteae</taxon>
        <taxon>Eleusininae</taxon>
        <taxon>Eleusine</taxon>
    </lineage>
</organism>
<dbReference type="AlphaFoldDB" id="A0AAV5C0Q8"/>
<feature type="domain" description="DUF2828" evidence="2">
    <location>
        <begin position="34"/>
        <end position="251"/>
    </location>
</feature>
<evidence type="ECO:0000259" key="2">
    <source>
        <dbReference type="Pfam" id="PF11443"/>
    </source>
</evidence>
<accession>A0AAV5C0Q8</accession>
<evidence type="ECO:0000256" key="1">
    <source>
        <dbReference type="SAM" id="MobiDB-lite"/>
    </source>
</evidence>
<feature type="region of interest" description="Disordered" evidence="1">
    <location>
        <begin position="138"/>
        <end position="158"/>
    </location>
</feature>
<feature type="region of interest" description="Disordered" evidence="1">
    <location>
        <begin position="203"/>
        <end position="234"/>
    </location>
</feature>
<dbReference type="PANTHER" id="PTHR31373">
    <property type="entry name" value="OS06G0652100 PROTEIN"/>
    <property type="match status" value="1"/>
</dbReference>
<proteinExistence type="predicted"/>
<feature type="compositionally biased region" description="Acidic residues" evidence="1">
    <location>
        <begin position="219"/>
        <end position="234"/>
    </location>
</feature>
<reference evidence="3" key="2">
    <citation type="submission" date="2021-12" db="EMBL/GenBank/DDBJ databases">
        <title>Resequencing data analysis of finger millet.</title>
        <authorList>
            <person name="Hatakeyama M."/>
            <person name="Aluri S."/>
            <person name="Balachadran M.T."/>
            <person name="Sivarajan S.R."/>
            <person name="Poveda L."/>
            <person name="Shimizu-Inatsugi R."/>
            <person name="Schlapbach R."/>
            <person name="Sreeman S.M."/>
            <person name="Shimizu K.K."/>
        </authorList>
    </citation>
    <scope>NUCLEOTIDE SEQUENCE</scope>
</reference>
<sequence length="256" mass="28843">MAHDNPGWCADSSLVRRGGEGVDGDPPVWGPFSNPCLDLFLDNGAMSTRRLLQVLAAAWDQDPLTALKLVCHLRAVPERYGGCGKGDREGFYAATLWMHKNHPRTLGGNVSAFAEFGYIKDLPEILYRLVRGANARQEAKKRSVATGDDDLDEPSSKRSRKLKLCTLEEEVDVVTLDPDQIEVQVEHVDLRLYDIDVEDERVEELHPPDQKKKKKAEVDQVEDSLNSEEEVEDDDMYKLLFQRKTPAAVTRLRQDA</sequence>
<evidence type="ECO:0000313" key="3">
    <source>
        <dbReference type="EMBL" id="GJM91802.1"/>
    </source>
</evidence>
<dbReference type="Proteomes" id="UP001054889">
    <property type="component" value="Unassembled WGS sequence"/>
</dbReference>
<dbReference type="InterPro" id="IPR058580">
    <property type="entry name" value="DUF2828"/>
</dbReference>